<keyword evidence="3" id="KW-1185">Reference proteome</keyword>
<feature type="region of interest" description="Disordered" evidence="1">
    <location>
        <begin position="63"/>
        <end position="104"/>
    </location>
</feature>
<dbReference type="Proteomes" id="UP001233271">
    <property type="component" value="Chromosome 7b"/>
</dbReference>
<accession>A0AA48QYX8</accession>
<feature type="compositionally biased region" description="Basic and acidic residues" evidence="1">
    <location>
        <begin position="21"/>
        <end position="34"/>
    </location>
</feature>
<feature type="region of interest" description="Disordered" evidence="1">
    <location>
        <begin position="19"/>
        <end position="49"/>
    </location>
</feature>
<dbReference type="RefSeq" id="XP_060460005.1">
    <property type="nucleotide sequence ID" value="XM_060603741.1"/>
</dbReference>
<sequence length="104" mass="11753">MRTTRSLVRIWRRFLVLLRSESPREPDPEPERETPPPVKEVQNQHSPPKFVVERIASPAQLASYVDEARASRSTSNSASNEKEESQRGPRPPPRNQSGGLRAAL</sequence>
<proteinExistence type="predicted"/>
<reference evidence="2" key="1">
    <citation type="journal article" date="2023" name="BMC Genomics">
        <title>Chromosome-level genome assemblies of Cutaneotrichosporon spp. (Trichosporonales, Basidiomycota) reveal imbalanced evolution between nucleotide sequences and chromosome synteny.</title>
        <authorList>
            <person name="Kobayashi Y."/>
            <person name="Kayamori A."/>
            <person name="Aoki K."/>
            <person name="Shiwa Y."/>
            <person name="Matsutani M."/>
            <person name="Fujita N."/>
            <person name="Sugita T."/>
            <person name="Iwasaki W."/>
            <person name="Tanaka N."/>
            <person name="Takashima M."/>
        </authorList>
    </citation>
    <scope>NUCLEOTIDE SEQUENCE</scope>
    <source>
        <strain evidence="2">HIS019</strain>
    </source>
</reference>
<evidence type="ECO:0000313" key="2">
    <source>
        <dbReference type="EMBL" id="BEI94740.1"/>
    </source>
</evidence>
<gene>
    <name evidence="2" type="ORF">CcaverHIS019_0703210</name>
</gene>
<evidence type="ECO:0000256" key="1">
    <source>
        <dbReference type="SAM" id="MobiDB-lite"/>
    </source>
</evidence>
<dbReference type="GeneID" id="85498610"/>
<protein>
    <submittedName>
        <fullName evidence="2">Uncharacterized protein</fullName>
    </submittedName>
</protein>
<name>A0AA48QYX8_9TREE</name>
<dbReference type="EMBL" id="AP028219">
    <property type="protein sequence ID" value="BEI94740.1"/>
    <property type="molecule type" value="Genomic_DNA"/>
</dbReference>
<dbReference type="KEGG" id="ccac:CcaHIS019_0703210"/>
<evidence type="ECO:0000313" key="3">
    <source>
        <dbReference type="Proteomes" id="UP001233271"/>
    </source>
</evidence>
<organism evidence="2 3">
    <name type="scientific">Cutaneotrichosporon cavernicola</name>
    <dbReference type="NCBI Taxonomy" id="279322"/>
    <lineage>
        <taxon>Eukaryota</taxon>
        <taxon>Fungi</taxon>
        <taxon>Dikarya</taxon>
        <taxon>Basidiomycota</taxon>
        <taxon>Agaricomycotina</taxon>
        <taxon>Tremellomycetes</taxon>
        <taxon>Trichosporonales</taxon>
        <taxon>Trichosporonaceae</taxon>
        <taxon>Cutaneotrichosporon</taxon>
    </lineage>
</organism>
<dbReference type="AlphaFoldDB" id="A0AA48QYX8"/>